<dbReference type="RefSeq" id="WP_052358622.1">
    <property type="nucleotide sequence ID" value="NZ_BMNZ01000005.1"/>
</dbReference>
<feature type="domain" description="Cupin type-2" evidence="1">
    <location>
        <begin position="34"/>
        <end position="104"/>
    </location>
</feature>
<dbReference type="CDD" id="cd02209">
    <property type="entry name" value="cupin_XRE_C"/>
    <property type="match status" value="1"/>
</dbReference>
<protein>
    <recommendedName>
        <fullName evidence="1">Cupin type-2 domain-containing protein</fullName>
    </recommendedName>
</protein>
<dbReference type="Gene3D" id="2.60.120.10">
    <property type="entry name" value="Jelly Rolls"/>
    <property type="match status" value="1"/>
</dbReference>
<accession>A0ABQ2I4P6</accession>
<keyword evidence="3" id="KW-1185">Reference proteome</keyword>
<comment type="caution">
    <text evidence="2">The sequence shown here is derived from an EMBL/GenBank/DDBJ whole genome shotgun (WGS) entry which is preliminary data.</text>
</comment>
<dbReference type="InterPro" id="IPR014710">
    <property type="entry name" value="RmlC-like_jellyroll"/>
</dbReference>
<reference evidence="3" key="1">
    <citation type="journal article" date="2019" name="Int. J. Syst. Evol. Microbiol.">
        <title>The Global Catalogue of Microorganisms (GCM) 10K type strain sequencing project: providing services to taxonomists for standard genome sequencing and annotation.</title>
        <authorList>
            <consortium name="The Broad Institute Genomics Platform"/>
            <consortium name="The Broad Institute Genome Sequencing Center for Infectious Disease"/>
            <person name="Wu L."/>
            <person name="Ma J."/>
        </authorList>
    </citation>
    <scope>NUCLEOTIDE SEQUENCE [LARGE SCALE GENOMIC DNA]</scope>
    <source>
        <strain evidence="3">JCM 1365</strain>
    </source>
</reference>
<proteinExistence type="predicted"/>
<dbReference type="InterPro" id="IPR011051">
    <property type="entry name" value="RmlC_Cupin_sf"/>
</dbReference>
<gene>
    <name evidence="2" type="ORF">GCM10009721_26520</name>
</gene>
<name>A0ABQ2I4P6_9MICO</name>
<evidence type="ECO:0000313" key="3">
    <source>
        <dbReference type="Proteomes" id="UP000623461"/>
    </source>
</evidence>
<evidence type="ECO:0000313" key="2">
    <source>
        <dbReference type="EMBL" id="GGM98247.1"/>
    </source>
</evidence>
<dbReference type="SUPFAM" id="SSF51182">
    <property type="entry name" value="RmlC-like cupins"/>
    <property type="match status" value="1"/>
</dbReference>
<sequence>MRRETAPAINLGGVGVTERIMTPRGQARLQLVHTTAQPQASGGKELHTINCEVEVLYILKGSTDIVLADRRQRLTVGDARTFPGGGPHTWENASETQVAEMLWILSPAPWSGSS</sequence>
<dbReference type="InterPro" id="IPR013096">
    <property type="entry name" value="Cupin_2"/>
</dbReference>
<organism evidence="2 3">
    <name type="scientific">Terrabacter tumescens</name>
    <dbReference type="NCBI Taxonomy" id="60443"/>
    <lineage>
        <taxon>Bacteria</taxon>
        <taxon>Bacillati</taxon>
        <taxon>Actinomycetota</taxon>
        <taxon>Actinomycetes</taxon>
        <taxon>Micrococcales</taxon>
        <taxon>Intrasporangiaceae</taxon>
        <taxon>Terrabacter</taxon>
    </lineage>
</organism>
<evidence type="ECO:0000259" key="1">
    <source>
        <dbReference type="Pfam" id="PF07883"/>
    </source>
</evidence>
<dbReference type="Proteomes" id="UP000623461">
    <property type="component" value="Unassembled WGS sequence"/>
</dbReference>
<dbReference type="Pfam" id="PF07883">
    <property type="entry name" value="Cupin_2"/>
    <property type="match status" value="1"/>
</dbReference>
<dbReference type="EMBL" id="BMNZ01000005">
    <property type="protein sequence ID" value="GGM98247.1"/>
    <property type="molecule type" value="Genomic_DNA"/>
</dbReference>